<dbReference type="EMBL" id="JBAJJM010000012">
    <property type="protein sequence ID" value="MEG9476466.1"/>
    <property type="molecule type" value="Genomic_DNA"/>
</dbReference>
<sequence>MSSIKDFINNFIKLERFSFLIDRLICFYRKINIEGKFRKNTSSRLLKYISQHKLITLSMLSIIVIMPSFIKGTEVTYPEICYGKKVRVGNSFEDYPKEFGILISEEDPEQSLARVGVNIGYYKEYDDEVLARLYKAKYLRLSKQQGQQAAENFAETIRKTCRRNTSFK</sequence>
<name>A0ABU7ZG86_9PAST</name>
<dbReference type="Proteomes" id="UP001432017">
    <property type="component" value="Unassembled WGS sequence"/>
</dbReference>
<reference evidence="1" key="1">
    <citation type="submission" date="2023-12" db="EMBL/GenBank/DDBJ databases">
        <title>Mannheima indologenes sp. nov. proposed for Clade V organisms of Mannheimia.</title>
        <authorList>
            <person name="Christensen H."/>
        </authorList>
    </citation>
    <scope>NUCLEOTIDE SEQUENCE</scope>
    <source>
        <strain evidence="1">M14.4</strain>
    </source>
</reference>
<gene>
    <name evidence="1" type="ORF">V6W77_09300</name>
</gene>
<keyword evidence="2" id="KW-1185">Reference proteome</keyword>
<accession>A0ABU7ZG86</accession>
<organism evidence="1 2">
    <name type="scientific">Mannheimia indoligenes</name>
    <dbReference type="NCBI Taxonomy" id="3103145"/>
    <lineage>
        <taxon>Bacteria</taxon>
        <taxon>Pseudomonadati</taxon>
        <taxon>Pseudomonadota</taxon>
        <taxon>Gammaproteobacteria</taxon>
        <taxon>Pasteurellales</taxon>
        <taxon>Pasteurellaceae</taxon>
        <taxon>Mannheimia</taxon>
    </lineage>
</organism>
<evidence type="ECO:0000313" key="1">
    <source>
        <dbReference type="EMBL" id="MEG9476466.1"/>
    </source>
</evidence>
<proteinExistence type="predicted"/>
<evidence type="ECO:0000313" key="2">
    <source>
        <dbReference type="Proteomes" id="UP001432017"/>
    </source>
</evidence>
<comment type="caution">
    <text evidence="1">The sequence shown here is derived from an EMBL/GenBank/DDBJ whole genome shotgun (WGS) entry which is preliminary data.</text>
</comment>
<protein>
    <submittedName>
        <fullName evidence="1">Uncharacterized protein</fullName>
    </submittedName>
</protein>
<dbReference type="RefSeq" id="WP_334254474.1">
    <property type="nucleotide sequence ID" value="NZ_JBAJJM010000012.1"/>
</dbReference>